<dbReference type="RefSeq" id="WP_200232209.1">
    <property type="nucleotide sequence ID" value="NZ_NRRT01000120.1"/>
</dbReference>
<protein>
    <recommendedName>
        <fullName evidence="4">Type IV pilus biogenesis protein PilP</fullName>
    </recommendedName>
</protein>
<comment type="caution">
    <text evidence="2">The sequence shown here is derived from an EMBL/GenBank/DDBJ whole genome shotgun (WGS) entry which is preliminary data.</text>
</comment>
<dbReference type="Proteomes" id="UP001041814">
    <property type="component" value="Unassembled WGS sequence"/>
</dbReference>
<evidence type="ECO:0000313" key="3">
    <source>
        <dbReference type="Proteomes" id="UP001041814"/>
    </source>
</evidence>
<evidence type="ECO:0008006" key="4">
    <source>
        <dbReference type="Google" id="ProtNLM"/>
    </source>
</evidence>
<evidence type="ECO:0000313" key="2">
    <source>
        <dbReference type="EMBL" id="MBK1715826.1"/>
    </source>
</evidence>
<accession>A0ABS1E161</accession>
<keyword evidence="1" id="KW-0732">Signal</keyword>
<proteinExistence type="predicted"/>
<dbReference type="EMBL" id="NRRU01000163">
    <property type="protein sequence ID" value="MBK1715826.1"/>
    <property type="molecule type" value="Genomic_DNA"/>
</dbReference>
<gene>
    <name evidence="2" type="ORF">CKO43_24060</name>
</gene>
<organism evidence="2 3">
    <name type="scientific">Rubrivivax gelatinosus</name>
    <name type="common">Rhodocyclus gelatinosus</name>
    <name type="synonym">Rhodopseudomonas gelatinosa</name>
    <dbReference type="NCBI Taxonomy" id="28068"/>
    <lineage>
        <taxon>Bacteria</taxon>
        <taxon>Pseudomonadati</taxon>
        <taxon>Pseudomonadota</taxon>
        <taxon>Betaproteobacteria</taxon>
        <taxon>Burkholderiales</taxon>
        <taxon>Sphaerotilaceae</taxon>
        <taxon>Rubrivivax</taxon>
    </lineage>
</organism>
<feature type="chain" id="PRO_5046700954" description="Type IV pilus biogenesis protein PilP" evidence="1">
    <location>
        <begin position="23"/>
        <end position="165"/>
    </location>
</feature>
<keyword evidence="3" id="KW-1185">Reference proteome</keyword>
<evidence type="ECO:0000256" key="1">
    <source>
        <dbReference type="SAM" id="SignalP"/>
    </source>
</evidence>
<feature type="signal peptide" evidence="1">
    <location>
        <begin position="1"/>
        <end position="22"/>
    </location>
</feature>
<reference evidence="2" key="1">
    <citation type="submission" date="2017-08" db="EMBL/GenBank/DDBJ databases">
        <authorList>
            <person name="Imhoff J.F."/>
            <person name="Rahn T."/>
            <person name="Kuenzel S."/>
            <person name="Neulinger S.C."/>
        </authorList>
    </citation>
    <scope>NUCLEOTIDE SEQUENCE</scope>
    <source>
        <strain evidence="2">IM 151</strain>
    </source>
</reference>
<reference evidence="2" key="2">
    <citation type="journal article" date="2020" name="Microorganisms">
        <title>Osmotic Adaptation and Compatible Solute Biosynthesis of Phototrophic Bacteria as Revealed from Genome Analyses.</title>
        <authorList>
            <person name="Imhoff J.F."/>
            <person name="Rahn T."/>
            <person name="Kunzel S."/>
            <person name="Keller A."/>
            <person name="Neulinger S.C."/>
        </authorList>
    </citation>
    <scope>NUCLEOTIDE SEQUENCE</scope>
    <source>
        <strain evidence="2">IM 151</strain>
    </source>
</reference>
<sequence length="165" mass="17661">MRRCPHPRRAAAALLLSAAVQAQNLPEAPPTVQQGLRVMQDYADAVQAQRRGAAAAPERDPFQVTPELRQRRAGRSGGPAALPATAALATGWRVLAIARTDRTRALLGPDTEGPSQRWRERLVAEGDELELPDGGVARVLRIDAQGVQLQIGGGLDGAASRVWIR</sequence>
<name>A0ABS1E161_RUBGE</name>